<dbReference type="EMBL" id="CAJNRD030001118">
    <property type="protein sequence ID" value="CAG5084209.1"/>
    <property type="molecule type" value="Genomic_DNA"/>
</dbReference>
<gene>
    <name evidence="2" type="ORF">HICCMSTLAB_LOCUS4044</name>
</gene>
<evidence type="ECO:0000313" key="2">
    <source>
        <dbReference type="EMBL" id="CAG5084209.1"/>
    </source>
</evidence>
<feature type="region of interest" description="Disordered" evidence="1">
    <location>
        <begin position="1456"/>
        <end position="1484"/>
    </location>
</feature>
<dbReference type="Proteomes" id="UP000786811">
    <property type="component" value="Unassembled WGS sequence"/>
</dbReference>
<dbReference type="OrthoDB" id="10368570at2759"/>
<feature type="compositionally biased region" description="Polar residues" evidence="1">
    <location>
        <begin position="1472"/>
        <end position="1484"/>
    </location>
</feature>
<protein>
    <submittedName>
        <fullName evidence="2">Uncharacterized protein</fullName>
    </submittedName>
</protein>
<name>A0A8J2H8A4_COTCN</name>
<accession>A0A8J2H8A4</accession>
<keyword evidence="3" id="KW-1185">Reference proteome</keyword>
<dbReference type="PANTHER" id="PTHR47890">
    <property type="entry name" value="LD24308P"/>
    <property type="match status" value="1"/>
</dbReference>
<evidence type="ECO:0000313" key="3">
    <source>
        <dbReference type="Proteomes" id="UP000786811"/>
    </source>
</evidence>
<dbReference type="InterPro" id="IPR032062">
    <property type="entry name" value="DUF4803"/>
</dbReference>
<reference evidence="2" key="1">
    <citation type="submission" date="2021-04" db="EMBL/GenBank/DDBJ databases">
        <authorList>
            <person name="Chebbi M.A.C M."/>
        </authorList>
    </citation>
    <scope>NUCLEOTIDE SEQUENCE</scope>
</reference>
<sequence length="1555" mass="178520">MSSSQTSVMSESGKEGTDYIQANTYITLLKNGFVNCDAPLDFNNKTSLINYLMSMSNRAINNYKLFETLPNKKNMEILNLIHRDMLEKLNELDQISSHSEYHKTNVSEWMAVMHFLGAYGFKEIGDKYTLYSTFSLETRLAHLHDSILQSIDTIKVIGSPKSFHSVENFCTIALRITNSFLDHIDENSITNLYSKTIDNISTEINSLTSIKRKIKPDYCGETISFQKALYEYYRQMIKIKIQQTIINFFYRVLNMRCNNIRVENLSLFGRKVPKSIRQMIQKTSKIMNNINYYIYNCDGPVDTQSNETSNLELKRIMETKIILEEHLSKTQLCDHNCDLEVIDQNINQTHCEEFRDCRHISTHTNSCKPGSGKSDLCDENQHSCGYCICTCMINSQNSTHITTAINFREQVSDIFNNKVVAGVKFSESNNMMHINILESKLHPGMNNLFYGVKIVSETIEYNEEAQNYHIVNENGTVTTLIPGVDYGHPETMFLDDVIAPYGHVITGAKFRIAGDIKEPPVTTGPIQLQIRVTPFDFRKNKLVNLGKTRWITANSANPREEMLLEEPDNPTKSLKNLPDSAPNQFIRFRRTDFRKDAGRSIVPFFDGQMIGRNEPPPLGGIGIYHRGCKGMISANKQLSIRNISSIFNYLKQIESTALNDYKFDSSLSDEKNEKLLDKINTDKVKVFTQLKSMSSEFDETYDESEWADIIAMIGINGFKLKPDYMVPYFFSVGNDIDNLLKKIDSSMVFFKPIGRMSLYNGSVSNFCTYTLPTLDTFFETLRHESLAKLYIKFIGRMVKTEMVSIFTEQIENQINLCGKLMSFNRALWSYYHIMMMGHIKYCVLMYYKWAMDVRCANEPIVYDIKWLDLATEQAQKMMNETKRALKNVNYYVHNCDPTFEELEYGDTEIELKRMIQAVLMDESGLSTTQSCGHRCNLELIGNTVNNTECQELRDCQYIDHDVEICPLEKKSRRYSWFRDSAGNVYGHNKTCENLKLLTSKSKRNDQELCGYCLCTCVTRPSKSVITSVQFTEQDYMIHIQTMEAQFSQSSQMGDDRWKPLENFDYDEATEQYYIINRNGTHIPLLLGVDYARPEIMDLDNVMAPRGYVVTGVRFRFAGDSLEKPKLKTGPIQLQIRVTPFDFIRGKLINLDKTHWIGPQSSIQRREMKLENPNRPTRCRKNNPDSISNQFIEFRASDLRKDAGQSTVPFFDRQIVSFYDTSPFGGLGIYHRGSKKCGGYLAFRAFDFELSKFLYKKLTNTQILCISNSLFKDAKYLYAEYEIINSECGFCLCTCVSKPSKTGNVIAAFSFREQVSDILNNKVITALQFIEKNNMIHIQVMESELMPSGETDLAPWKPLENFIYNEKTEMYYVVHDQSIVTLVPGVDYGHPEIMNLDDVIAPPGHLITGVKWGFAGDSLEKPQMKTGPMQMQVRVTPFDFDQGKLIDLNKTHWITPNSENPRTEMVLERSDNPSEASNNPPDSKTNQFIKFRTTDWCKDFGARTVPFFNGQTVRFLPMTALGGVGIFHKGITGYGGYLALRVFDLNFSKFMNSELI</sequence>
<dbReference type="PANTHER" id="PTHR47890:SF1">
    <property type="entry name" value="LD24308P"/>
    <property type="match status" value="1"/>
</dbReference>
<organism evidence="2 3">
    <name type="scientific">Cotesia congregata</name>
    <name type="common">Parasitoid wasp</name>
    <name type="synonym">Apanteles congregatus</name>
    <dbReference type="NCBI Taxonomy" id="51543"/>
    <lineage>
        <taxon>Eukaryota</taxon>
        <taxon>Metazoa</taxon>
        <taxon>Ecdysozoa</taxon>
        <taxon>Arthropoda</taxon>
        <taxon>Hexapoda</taxon>
        <taxon>Insecta</taxon>
        <taxon>Pterygota</taxon>
        <taxon>Neoptera</taxon>
        <taxon>Endopterygota</taxon>
        <taxon>Hymenoptera</taxon>
        <taxon>Apocrita</taxon>
        <taxon>Ichneumonoidea</taxon>
        <taxon>Braconidae</taxon>
        <taxon>Microgastrinae</taxon>
        <taxon>Cotesia</taxon>
    </lineage>
</organism>
<evidence type="ECO:0000256" key="1">
    <source>
        <dbReference type="SAM" id="MobiDB-lite"/>
    </source>
</evidence>
<proteinExistence type="predicted"/>
<comment type="caution">
    <text evidence="2">The sequence shown here is derived from an EMBL/GenBank/DDBJ whole genome shotgun (WGS) entry which is preliminary data.</text>
</comment>
<dbReference type="Pfam" id="PF16061">
    <property type="entry name" value="DUF4803"/>
    <property type="match status" value="4"/>
</dbReference>
<feature type="compositionally biased region" description="Basic and acidic residues" evidence="1">
    <location>
        <begin position="1460"/>
        <end position="1471"/>
    </location>
</feature>